<organism evidence="2 4">
    <name type="scientific">Mucilaginibacter rubeus</name>
    <dbReference type="NCBI Taxonomy" id="2027860"/>
    <lineage>
        <taxon>Bacteria</taxon>
        <taxon>Pseudomonadati</taxon>
        <taxon>Bacteroidota</taxon>
        <taxon>Sphingobacteriia</taxon>
        <taxon>Sphingobacteriales</taxon>
        <taxon>Sphingobacteriaceae</taxon>
        <taxon>Mucilaginibacter</taxon>
    </lineage>
</organism>
<gene>
    <name evidence="2" type="ORF">DIU31_025455</name>
    <name evidence="3" type="ORF">J3L21_01965</name>
</gene>
<reference evidence="3 5" key="2">
    <citation type="submission" date="2021-03" db="EMBL/GenBank/DDBJ databases">
        <title>Mucilaginibacter strains isolated from gold and copper mining confer multi heavy-metal resistance.</title>
        <authorList>
            <person name="Li Y."/>
        </authorList>
    </citation>
    <scope>NUCLEOTIDE SEQUENCE [LARGE SCALE GENOMIC DNA]</scope>
    <source>
        <strain evidence="3 5">P2-4</strain>
    </source>
</reference>
<evidence type="ECO:0000313" key="4">
    <source>
        <dbReference type="Proteomes" id="UP000250557"/>
    </source>
</evidence>
<accession>A0AAE6JKX2</accession>
<keyword evidence="5" id="KW-1185">Reference proteome</keyword>
<evidence type="ECO:0000259" key="1">
    <source>
        <dbReference type="Pfam" id="PF22548"/>
    </source>
</evidence>
<evidence type="ECO:0000313" key="2">
    <source>
        <dbReference type="EMBL" id="QEM06690.1"/>
    </source>
</evidence>
<dbReference type="Proteomes" id="UP000250557">
    <property type="component" value="Chromosome"/>
</dbReference>
<dbReference type="EMBL" id="CP043451">
    <property type="protein sequence ID" value="QEM06690.1"/>
    <property type="molecule type" value="Genomic_DNA"/>
</dbReference>
<dbReference type="EMBL" id="CP071880">
    <property type="protein sequence ID" value="QTE50779.1"/>
    <property type="molecule type" value="Genomic_DNA"/>
</dbReference>
<feature type="domain" description="TOTE conflict system primase" evidence="1">
    <location>
        <begin position="5"/>
        <end position="145"/>
    </location>
</feature>
<proteinExistence type="predicted"/>
<dbReference type="Proteomes" id="UP000663940">
    <property type="component" value="Chromosome"/>
</dbReference>
<evidence type="ECO:0000313" key="5">
    <source>
        <dbReference type="Proteomes" id="UP000663940"/>
    </source>
</evidence>
<dbReference type="AlphaFoldDB" id="A0AAE6JKX2"/>
<sequence>MKDDRLNLYKSLFKGREDVFALRWEKGGKSSYMPAYSFDPNRYRLHQMKGGTFQTFTDKTYLVLTDDHLIKHLKGEQVVGLYPLLQDNTSWFIAADFDEADWIEECRTFIKVCEEYDIPAYLERSRSGKGGTCGYFLKSPLKHSEVEK</sequence>
<protein>
    <recommendedName>
        <fullName evidence="1">TOTE conflict system primase domain-containing protein</fullName>
    </recommendedName>
</protein>
<name>A0AAE6JKX2_9SPHI</name>
<dbReference type="InterPro" id="IPR054347">
    <property type="entry name" value="TOTE_primase"/>
</dbReference>
<evidence type="ECO:0000313" key="3">
    <source>
        <dbReference type="EMBL" id="QTE50779.1"/>
    </source>
</evidence>
<reference evidence="2 4" key="1">
    <citation type="submission" date="2019-08" db="EMBL/GenBank/DDBJ databases">
        <title>Comparative genome analysis confer to the adaptation heavy metal polluted environment.</title>
        <authorList>
            <person name="Li Y."/>
        </authorList>
    </citation>
    <scope>NUCLEOTIDE SEQUENCE [LARGE SCALE GENOMIC DNA]</scope>
    <source>
        <strain evidence="2 4">P2</strain>
    </source>
</reference>
<dbReference type="Pfam" id="PF22548">
    <property type="entry name" value="AEP-TOTE"/>
    <property type="match status" value="1"/>
</dbReference>